<sequence length="551" mass="61581">MSFDPRYFYPSDTDDTQRPSLLPPIASAAPLRPSPLEPNARTDDDSLHNVKFTHAGPISPSQTAPLIEEASTLPAYVDPADLKNRPRKWQKLDFYQLPKPSNSSLPAAATGAAPLPPILILNDLHQPPPSAALFPPITENEAHGQSQDAVPSIQDTSETRSILNNRADSTTVGTNWRKQKRVQSRGRVHWTEQETADLLEGVKKYGLGRWKNILIDEDFHFNPRRTGIDLKDRYRTYCIAKDRAKAELAESKQSSARGGNTQQLDTPARQTQTEPVPGSRLISPSQPSDSSSRVVLTDDSMRTLKVKFENYSIADFKSWNGAGLPTFEENNLARFARWPAIDDAKLERGFRKHGFKWSLIASDPEIGLGHRTAAKIRDRFRIIFPQNYRDNNPLLPPSMLDTGTDIQETSKKANDNVSMARSTRNPGRQDLDDSTEDHAFTLPPLNRDLWKTTQSSDTISPSSSTTRAKPPPAVYATDAINWLQPGNQELNLDYEDARGINLDSLDDDLDFGGQLAPLRYPYDQDWAEDGFDSSLQLPPMMLFPPETDDAQ</sequence>
<dbReference type="Gene3D" id="1.10.10.60">
    <property type="entry name" value="Homeodomain-like"/>
    <property type="match status" value="1"/>
</dbReference>
<dbReference type="SUPFAM" id="SSF46689">
    <property type="entry name" value="Homeodomain-like"/>
    <property type="match status" value="2"/>
</dbReference>
<feature type="compositionally biased region" description="Polar residues" evidence="2">
    <location>
        <begin position="251"/>
        <end position="274"/>
    </location>
</feature>
<dbReference type="OrthoDB" id="608866at2759"/>
<dbReference type="Gene3D" id="1.10.246.220">
    <property type="match status" value="1"/>
</dbReference>
<dbReference type="EMBL" id="CAJPDQ010000007">
    <property type="protein sequence ID" value="CAF9912535.1"/>
    <property type="molecule type" value="Genomic_DNA"/>
</dbReference>
<accession>A0A8H3I9L1</accession>
<feature type="compositionally biased region" description="Low complexity" evidence="2">
    <location>
        <begin position="452"/>
        <end position="466"/>
    </location>
</feature>
<protein>
    <submittedName>
        <fullName evidence="5">Uncharacterized protein</fullName>
    </submittedName>
</protein>
<dbReference type="CDD" id="cd00167">
    <property type="entry name" value="SANT"/>
    <property type="match status" value="1"/>
</dbReference>
<keyword evidence="6" id="KW-1185">Reference proteome</keyword>
<feature type="compositionally biased region" description="Low complexity" evidence="2">
    <location>
        <begin position="19"/>
        <end position="31"/>
    </location>
</feature>
<dbReference type="PANTHER" id="PTHR46734">
    <property type="entry name" value="TELOMERIC REPEAT-BINDING FACTOR 1 TERF1"/>
    <property type="match status" value="1"/>
</dbReference>
<feature type="region of interest" description="Disordered" evidence="2">
    <location>
        <begin position="411"/>
        <end position="472"/>
    </location>
</feature>
<dbReference type="InterPro" id="IPR001005">
    <property type="entry name" value="SANT/Myb"/>
</dbReference>
<evidence type="ECO:0000256" key="2">
    <source>
        <dbReference type="SAM" id="MobiDB-lite"/>
    </source>
</evidence>
<feature type="compositionally biased region" description="Polar residues" evidence="2">
    <location>
        <begin position="415"/>
        <end position="426"/>
    </location>
</feature>
<dbReference type="SMART" id="SM00717">
    <property type="entry name" value="SANT"/>
    <property type="match status" value="2"/>
</dbReference>
<reference evidence="5" key="1">
    <citation type="submission" date="2021-03" db="EMBL/GenBank/DDBJ databases">
        <authorList>
            <person name="Tagirdzhanova G."/>
        </authorList>
    </citation>
    <scope>NUCLEOTIDE SEQUENCE</scope>
</reference>
<dbReference type="Pfam" id="PF00249">
    <property type="entry name" value="Myb_DNA-binding"/>
    <property type="match status" value="1"/>
</dbReference>
<dbReference type="Proteomes" id="UP000664169">
    <property type="component" value="Unassembled WGS sequence"/>
</dbReference>
<name>A0A8H3I9L1_9LECA</name>
<feature type="compositionally biased region" description="Basic and acidic residues" evidence="2">
    <location>
        <begin position="427"/>
        <end position="439"/>
    </location>
</feature>
<evidence type="ECO:0000313" key="6">
    <source>
        <dbReference type="Proteomes" id="UP000664169"/>
    </source>
</evidence>
<feature type="compositionally biased region" description="Low complexity" evidence="2">
    <location>
        <begin position="279"/>
        <end position="294"/>
    </location>
</feature>
<keyword evidence="1" id="KW-0539">Nucleus</keyword>
<dbReference type="PROSITE" id="PS51294">
    <property type="entry name" value="HTH_MYB"/>
    <property type="match status" value="1"/>
</dbReference>
<evidence type="ECO:0000259" key="4">
    <source>
        <dbReference type="PROSITE" id="PS51294"/>
    </source>
</evidence>
<gene>
    <name evidence="5" type="ORF">GOMPHAMPRED_007685</name>
</gene>
<organism evidence="5 6">
    <name type="scientific">Gomphillus americanus</name>
    <dbReference type="NCBI Taxonomy" id="1940652"/>
    <lineage>
        <taxon>Eukaryota</taxon>
        <taxon>Fungi</taxon>
        <taxon>Dikarya</taxon>
        <taxon>Ascomycota</taxon>
        <taxon>Pezizomycotina</taxon>
        <taxon>Lecanoromycetes</taxon>
        <taxon>OSLEUM clade</taxon>
        <taxon>Ostropomycetidae</taxon>
        <taxon>Ostropales</taxon>
        <taxon>Graphidaceae</taxon>
        <taxon>Gomphilloideae</taxon>
        <taxon>Gomphillus</taxon>
    </lineage>
</organism>
<feature type="region of interest" description="Disordered" evidence="2">
    <location>
        <begin position="248"/>
        <end position="294"/>
    </location>
</feature>
<dbReference type="PANTHER" id="PTHR46734:SF1">
    <property type="entry name" value="TELOMERIC REPEAT-BINDING FACTOR 1"/>
    <property type="match status" value="1"/>
</dbReference>
<dbReference type="InterPro" id="IPR017930">
    <property type="entry name" value="Myb_dom"/>
</dbReference>
<feature type="domain" description="Myb-like" evidence="3">
    <location>
        <begin position="182"/>
        <end position="238"/>
    </location>
</feature>
<evidence type="ECO:0000256" key="1">
    <source>
        <dbReference type="ARBA" id="ARBA00023242"/>
    </source>
</evidence>
<dbReference type="InterPro" id="IPR009057">
    <property type="entry name" value="Homeodomain-like_sf"/>
</dbReference>
<dbReference type="PROSITE" id="PS50090">
    <property type="entry name" value="MYB_LIKE"/>
    <property type="match status" value="1"/>
</dbReference>
<dbReference type="InterPro" id="IPR052450">
    <property type="entry name" value="TRBD-Containing_Protein"/>
</dbReference>
<feature type="region of interest" description="Disordered" evidence="2">
    <location>
        <begin position="530"/>
        <end position="551"/>
    </location>
</feature>
<feature type="domain" description="HTH myb-type" evidence="4">
    <location>
        <begin position="187"/>
        <end position="242"/>
    </location>
</feature>
<evidence type="ECO:0000259" key="3">
    <source>
        <dbReference type="PROSITE" id="PS50090"/>
    </source>
</evidence>
<evidence type="ECO:0000313" key="5">
    <source>
        <dbReference type="EMBL" id="CAF9912535.1"/>
    </source>
</evidence>
<proteinExistence type="predicted"/>
<comment type="caution">
    <text evidence="5">The sequence shown here is derived from an EMBL/GenBank/DDBJ whole genome shotgun (WGS) entry which is preliminary data.</text>
</comment>
<dbReference type="AlphaFoldDB" id="A0A8H3I9L1"/>
<dbReference type="CDD" id="cd11660">
    <property type="entry name" value="SANT_TRF"/>
    <property type="match status" value="1"/>
</dbReference>
<feature type="region of interest" description="Disordered" evidence="2">
    <location>
        <begin position="1"/>
        <end position="62"/>
    </location>
</feature>